<dbReference type="EMBL" id="FOMX01000028">
    <property type="protein sequence ID" value="SFF08074.1"/>
    <property type="molecule type" value="Genomic_DNA"/>
</dbReference>
<evidence type="ECO:0000256" key="1">
    <source>
        <dbReference type="SAM" id="MobiDB-lite"/>
    </source>
</evidence>
<evidence type="ECO:0000313" key="3">
    <source>
        <dbReference type="Proteomes" id="UP000199400"/>
    </source>
</evidence>
<protein>
    <submittedName>
        <fullName evidence="2">Uncharacterized protein</fullName>
    </submittedName>
</protein>
<dbReference type="STRING" id="54.SAMN02745121_06800"/>
<sequence>MNRASARRVRIDAPAPPIRATNESVAEDTQQRHATNVFRGASLGQHSKAV</sequence>
<name>A0A1I2FRP1_9BACT</name>
<dbReference type="Proteomes" id="UP000199400">
    <property type="component" value="Unassembled WGS sequence"/>
</dbReference>
<keyword evidence="3" id="KW-1185">Reference proteome</keyword>
<gene>
    <name evidence="2" type="ORF">SAMN02745121_06800</name>
</gene>
<feature type="region of interest" description="Disordered" evidence="1">
    <location>
        <begin position="1"/>
        <end position="50"/>
    </location>
</feature>
<accession>A0A1I2FRP1</accession>
<feature type="compositionally biased region" description="Polar residues" evidence="1">
    <location>
        <begin position="21"/>
        <end position="34"/>
    </location>
</feature>
<reference evidence="3" key="1">
    <citation type="submission" date="2016-10" db="EMBL/GenBank/DDBJ databases">
        <authorList>
            <person name="Varghese N."/>
            <person name="Submissions S."/>
        </authorList>
    </citation>
    <scope>NUCLEOTIDE SEQUENCE [LARGE SCALE GENOMIC DNA]</scope>
    <source>
        <strain evidence="3">ATCC 25963</strain>
    </source>
</reference>
<evidence type="ECO:0000313" key="2">
    <source>
        <dbReference type="EMBL" id="SFF08074.1"/>
    </source>
</evidence>
<dbReference type="AlphaFoldDB" id="A0A1I2FRP1"/>
<proteinExistence type="predicted"/>
<organism evidence="2 3">
    <name type="scientific">Nannocystis exedens</name>
    <dbReference type="NCBI Taxonomy" id="54"/>
    <lineage>
        <taxon>Bacteria</taxon>
        <taxon>Pseudomonadati</taxon>
        <taxon>Myxococcota</taxon>
        <taxon>Polyangia</taxon>
        <taxon>Nannocystales</taxon>
        <taxon>Nannocystaceae</taxon>
        <taxon>Nannocystis</taxon>
    </lineage>
</organism>